<name>A0A2C6L085_9APIC</name>
<dbReference type="AlphaFoldDB" id="A0A2C6L085"/>
<keyword evidence="3" id="KW-0472">Membrane</keyword>
<dbReference type="RefSeq" id="XP_067923328.1">
    <property type="nucleotide sequence ID" value="XM_068064689.1"/>
</dbReference>
<reference evidence="3 4" key="1">
    <citation type="journal article" date="2017" name="Int. J. Parasitol.">
        <title>The genome of the protozoan parasite Cystoisospora suis and a reverse vaccinology approach to identify vaccine candidates.</title>
        <authorList>
            <person name="Palmieri N."/>
            <person name="Shrestha A."/>
            <person name="Ruttkowski B."/>
            <person name="Beck T."/>
            <person name="Vogl C."/>
            <person name="Tomley F."/>
            <person name="Blake D.P."/>
            <person name="Joachim A."/>
        </authorList>
    </citation>
    <scope>NUCLEOTIDE SEQUENCE [LARGE SCALE GENOMIC DNA]</scope>
    <source>
        <strain evidence="3 4">Wien I</strain>
    </source>
</reference>
<dbReference type="GO" id="GO:0008081">
    <property type="term" value="F:phosphoric diester hydrolase activity"/>
    <property type="evidence" value="ECO:0007669"/>
    <property type="project" value="InterPro"/>
</dbReference>
<evidence type="ECO:0000256" key="1">
    <source>
        <dbReference type="SAM" id="MobiDB-lite"/>
    </source>
</evidence>
<dbReference type="EMBL" id="MIGC01002115">
    <property type="protein sequence ID" value="PHJ21648.1"/>
    <property type="molecule type" value="Genomic_DNA"/>
</dbReference>
<proteinExistence type="predicted"/>
<dbReference type="Proteomes" id="UP000221165">
    <property type="component" value="Unassembled WGS sequence"/>
</dbReference>
<dbReference type="SUPFAM" id="SSF51695">
    <property type="entry name" value="PLC-like phosphodiesterases"/>
    <property type="match status" value="1"/>
</dbReference>
<feature type="region of interest" description="Disordered" evidence="1">
    <location>
        <begin position="147"/>
        <end position="216"/>
    </location>
</feature>
<feature type="signal peptide" evidence="2">
    <location>
        <begin position="1"/>
        <end position="35"/>
    </location>
</feature>
<dbReference type="Gene3D" id="3.20.20.190">
    <property type="entry name" value="Phosphatidylinositol (PI) phosphodiesterase"/>
    <property type="match status" value="1"/>
</dbReference>
<dbReference type="GO" id="GO:0006629">
    <property type="term" value="P:lipid metabolic process"/>
    <property type="evidence" value="ECO:0007669"/>
    <property type="project" value="InterPro"/>
</dbReference>
<sequence>MARWELARIPRPSAYSVWMQALLIVFLFFSTFASSRPPPPDGPFTRHASRFGRRLPSRRGALSWMRLFGDMRLTELALPATLHSTLTDVNDPRYYEIAHAQNVGVSQQLRDGIRVLDVRPWRSQEYGGWYSEVPWRIEEDMVNLRKGAHLPSSSSGNPPEKTEGNPNKSGAQKQDATSPSTSTSSSTTSASSPVSQSSGKRTGTSPTPPTSLIDIHSETNLEESLFRPVQRFLRTNMNEVVVVVFSALNGNRHGSMNSVKHASSLGTSLKHYLEYMQPGGGGGEGGGQQQKSEGGGGNVQGANETKKEKTRNNGDNQTTSSSSSFPRPFQGSPKYVEGHPGVGEAGPSVKANLPSNEKISNEGDVKRGDEEKDAKNGEETLPYEVLNSTRSSSAYDVYPMAESVHLPEVFASWLQRQGEMWLSEIPLREIISSRVQLLLFVDDPLVAWFITAFSKEHVMAFVAGDHIYDVSYKSEALFAPCGIPNRSGPI</sequence>
<dbReference type="VEuPathDB" id="ToxoDB:CSUI_004498"/>
<feature type="compositionally biased region" description="Gly residues" evidence="1">
    <location>
        <begin position="278"/>
        <end position="299"/>
    </location>
</feature>
<organism evidence="3 4">
    <name type="scientific">Cystoisospora suis</name>
    <dbReference type="NCBI Taxonomy" id="483139"/>
    <lineage>
        <taxon>Eukaryota</taxon>
        <taxon>Sar</taxon>
        <taxon>Alveolata</taxon>
        <taxon>Apicomplexa</taxon>
        <taxon>Conoidasida</taxon>
        <taxon>Coccidia</taxon>
        <taxon>Eucoccidiorida</taxon>
        <taxon>Eimeriorina</taxon>
        <taxon>Sarcocystidae</taxon>
        <taxon>Cystoisospora</taxon>
    </lineage>
</organism>
<feature type="compositionally biased region" description="Low complexity" evidence="1">
    <location>
        <begin position="176"/>
        <end position="198"/>
    </location>
</feature>
<protein>
    <submittedName>
        <fullName evidence="3">Transmembrane protein</fullName>
    </submittedName>
</protein>
<dbReference type="OrthoDB" id="329684at2759"/>
<evidence type="ECO:0000313" key="3">
    <source>
        <dbReference type="EMBL" id="PHJ21648.1"/>
    </source>
</evidence>
<dbReference type="InterPro" id="IPR017946">
    <property type="entry name" value="PLC-like_Pdiesterase_TIM-brl"/>
</dbReference>
<accession>A0A2C6L085</accession>
<evidence type="ECO:0000313" key="4">
    <source>
        <dbReference type="Proteomes" id="UP000221165"/>
    </source>
</evidence>
<feature type="compositionally biased region" description="Polar residues" evidence="1">
    <location>
        <begin position="164"/>
        <end position="175"/>
    </location>
</feature>
<evidence type="ECO:0000256" key="2">
    <source>
        <dbReference type="SAM" id="SignalP"/>
    </source>
</evidence>
<feature type="chain" id="PRO_5012519132" evidence="2">
    <location>
        <begin position="36"/>
        <end position="490"/>
    </location>
</feature>
<dbReference type="GeneID" id="94427900"/>
<keyword evidence="3" id="KW-0812">Transmembrane</keyword>
<feature type="non-terminal residue" evidence="3">
    <location>
        <position position="490"/>
    </location>
</feature>
<gene>
    <name evidence="3" type="ORF">CSUI_004498</name>
</gene>
<feature type="region of interest" description="Disordered" evidence="1">
    <location>
        <begin position="273"/>
        <end position="380"/>
    </location>
</feature>
<keyword evidence="2" id="KW-0732">Signal</keyword>
<feature type="compositionally biased region" description="Basic and acidic residues" evidence="1">
    <location>
        <begin position="359"/>
        <end position="378"/>
    </location>
</feature>
<comment type="caution">
    <text evidence="3">The sequence shown here is derived from an EMBL/GenBank/DDBJ whole genome shotgun (WGS) entry which is preliminary data.</text>
</comment>
<keyword evidence="4" id="KW-1185">Reference proteome</keyword>